<comment type="caution">
    <text evidence="1">The sequence shown here is derived from an EMBL/GenBank/DDBJ whole genome shotgun (WGS) entry which is preliminary data.</text>
</comment>
<sequence length="131" mass="14167">MSGMRACKYGMSMEHAMTQTYEYNGFTLQVAVESDFCNCPTKLASAHPGYVAVVRIFEAGSAMPRLSRLRLGEAGGQPFDSEAAALHGGYIAACTIVDDLFGQDLADTFVVPLRPPAVMPGRRAWLSSRET</sequence>
<accession>A0A420FRZ4</accession>
<dbReference type="EMBL" id="MCAS01000045">
    <property type="protein sequence ID" value="RKF35698.1"/>
    <property type="molecule type" value="Genomic_DNA"/>
</dbReference>
<organism evidence="1 2">
    <name type="scientific">Paraburkholderia fungorum</name>
    <dbReference type="NCBI Taxonomy" id="134537"/>
    <lineage>
        <taxon>Bacteria</taxon>
        <taxon>Pseudomonadati</taxon>
        <taxon>Pseudomonadota</taxon>
        <taxon>Betaproteobacteria</taxon>
        <taxon>Burkholderiales</taxon>
        <taxon>Burkholderiaceae</taxon>
        <taxon>Paraburkholderia</taxon>
    </lineage>
</organism>
<name>A0A420FRZ4_9BURK</name>
<evidence type="ECO:0000313" key="2">
    <source>
        <dbReference type="Proteomes" id="UP000283709"/>
    </source>
</evidence>
<protein>
    <submittedName>
        <fullName evidence="1">Uncharacterized protein</fullName>
    </submittedName>
</protein>
<evidence type="ECO:0000313" key="1">
    <source>
        <dbReference type="EMBL" id="RKF35698.1"/>
    </source>
</evidence>
<proteinExistence type="predicted"/>
<reference evidence="1 2" key="1">
    <citation type="submission" date="2016-07" db="EMBL/GenBank/DDBJ databases">
        <title>Genome analysis of Burkholderia fungorum ES3-20.</title>
        <authorList>
            <person name="Xu D."/>
            <person name="Yao R."/>
            <person name="Zheng S."/>
        </authorList>
    </citation>
    <scope>NUCLEOTIDE SEQUENCE [LARGE SCALE GENOMIC DNA]</scope>
    <source>
        <strain evidence="1 2">ES3-20</strain>
    </source>
</reference>
<dbReference type="AlphaFoldDB" id="A0A420FRZ4"/>
<gene>
    <name evidence="1" type="ORF">BCY88_08630</name>
</gene>
<dbReference type="Proteomes" id="UP000283709">
    <property type="component" value="Unassembled WGS sequence"/>
</dbReference>